<evidence type="ECO:0000313" key="2">
    <source>
        <dbReference type="EMBL" id="NOU82659.1"/>
    </source>
</evidence>
<keyword evidence="3" id="KW-1185">Reference proteome</keyword>
<proteinExistence type="predicted"/>
<feature type="chain" id="PRO_5047465607" evidence="1">
    <location>
        <begin position="32"/>
        <end position="521"/>
    </location>
</feature>
<dbReference type="Proteomes" id="UP000596857">
    <property type="component" value="Unassembled WGS sequence"/>
</dbReference>
<dbReference type="Pfam" id="PF01547">
    <property type="entry name" value="SBP_bac_1"/>
    <property type="match status" value="1"/>
</dbReference>
<accession>A0ABX1YQU9</accession>
<dbReference type="SUPFAM" id="SSF53850">
    <property type="entry name" value="Periplasmic binding protein-like II"/>
    <property type="match status" value="1"/>
</dbReference>
<gene>
    <name evidence="2" type="ORF">GC101_27730</name>
</gene>
<dbReference type="EMBL" id="WHOB01000086">
    <property type="protein sequence ID" value="NOU82659.1"/>
    <property type="molecule type" value="Genomic_DNA"/>
</dbReference>
<feature type="signal peptide" evidence="1">
    <location>
        <begin position="1"/>
        <end position="31"/>
    </location>
</feature>
<evidence type="ECO:0000313" key="3">
    <source>
        <dbReference type="Proteomes" id="UP000596857"/>
    </source>
</evidence>
<dbReference type="PANTHER" id="PTHR43649">
    <property type="entry name" value="ARABINOSE-BINDING PROTEIN-RELATED"/>
    <property type="match status" value="1"/>
</dbReference>
<keyword evidence="1" id="KW-0732">Signal</keyword>
<dbReference type="RefSeq" id="WP_171719969.1">
    <property type="nucleotide sequence ID" value="NZ_WHOB01000086.1"/>
</dbReference>
<dbReference type="InterPro" id="IPR006059">
    <property type="entry name" value="SBP"/>
</dbReference>
<reference evidence="2 3" key="1">
    <citation type="submission" date="2019-10" db="EMBL/GenBank/DDBJ databases">
        <title>Description of Paenibacillus terricola sp. nov.</title>
        <authorList>
            <person name="Carlier A."/>
            <person name="Qi S."/>
        </authorList>
    </citation>
    <scope>NUCLEOTIDE SEQUENCE [LARGE SCALE GENOMIC DNA]</scope>
    <source>
        <strain evidence="2 3">LMG 31459</strain>
    </source>
</reference>
<evidence type="ECO:0000256" key="1">
    <source>
        <dbReference type="SAM" id="SignalP"/>
    </source>
</evidence>
<organism evidence="2 3">
    <name type="scientific">Paenibacillus phytohabitans</name>
    <dbReference type="NCBI Taxonomy" id="2654978"/>
    <lineage>
        <taxon>Bacteria</taxon>
        <taxon>Bacillati</taxon>
        <taxon>Bacillota</taxon>
        <taxon>Bacilli</taxon>
        <taxon>Bacillales</taxon>
        <taxon>Paenibacillaceae</taxon>
        <taxon>Paenibacillus</taxon>
    </lineage>
</organism>
<comment type="caution">
    <text evidence="2">The sequence shown here is derived from an EMBL/GenBank/DDBJ whole genome shotgun (WGS) entry which is preliminary data.</text>
</comment>
<name>A0ABX1YQU9_9BACL</name>
<dbReference type="Gene3D" id="3.40.190.10">
    <property type="entry name" value="Periplasmic binding protein-like II"/>
    <property type="match status" value="1"/>
</dbReference>
<dbReference type="PANTHER" id="PTHR43649:SF12">
    <property type="entry name" value="DIACETYLCHITOBIOSE BINDING PROTEIN DASA"/>
    <property type="match status" value="1"/>
</dbReference>
<dbReference type="InterPro" id="IPR050490">
    <property type="entry name" value="Bact_solute-bd_prot1"/>
</dbReference>
<sequence>MAKSTIPLLLRRGVPLALCAAVLLPVISAEAAAPVSSATSAKPLTASVVTQPSGGQRVLRIGSLWSNSDDTYLRQNLTDLYEFTHPDVKLELVPAVDQEQFRFTNTYMVEGPEALGHMRDIMVGSDPVDVVIGDSSLIRSLAAQNMLEPLQPLIDRDGYDISNLAPTMLDGVRELGRGRLFALAPTFNASVVFYNKGIFDAAGVNYPTDGMTWDEFFKLAGMVTKTSKQMDERIYAFSRSRYVGDPFGDMQAYLSPLQAAMYDNQGGAMTVNNALWSKGWTTFSNLIQKKIIPGPDDIEAAAAAVAEPAESEFNPFLGDWFLTGKAAMVIGEYGYINELAAADRNALLIKNIHFRHVDWGIAAVPTFAEKPGVAVGAGLEQMLAISSTAQNEEDAWELIKFVNSNEVARIKAANPYQLTSRMEFNRSQKAGVSLEPFYHVKPVPVTDANVESLAYKMPNIYQINLAGQMLFSEVIQGKRTVANALKAWEQQGNHMLNAMRKDPTVLFNLDNGWLERSAKKK</sequence>
<protein>
    <submittedName>
        <fullName evidence="2">Extracellular solute-binding protein</fullName>
    </submittedName>
</protein>